<dbReference type="PANTHER" id="PTHR27007">
    <property type="match status" value="1"/>
</dbReference>
<dbReference type="InterPro" id="IPR010903">
    <property type="entry name" value="DUF1517"/>
</dbReference>
<organism evidence="24 25">
    <name type="scientific">Malus baccata</name>
    <name type="common">Siberian crab apple</name>
    <name type="synonym">Pyrus baccata</name>
    <dbReference type="NCBI Taxonomy" id="106549"/>
    <lineage>
        <taxon>Eukaryota</taxon>
        <taxon>Viridiplantae</taxon>
        <taxon>Streptophyta</taxon>
        <taxon>Embryophyta</taxon>
        <taxon>Tracheophyta</taxon>
        <taxon>Spermatophyta</taxon>
        <taxon>Magnoliopsida</taxon>
        <taxon>eudicotyledons</taxon>
        <taxon>Gunneridae</taxon>
        <taxon>Pentapetalae</taxon>
        <taxon>rosids</taxon>
        <taxon>fabids</taxon>
        <taxon>Rosales</taxon>
        <taxon>Rosaceae</taxon>
        <taxon>Amygdaloideae</taxon>
        <taxon>Maleae</taxon>
        <taxon>Malus</taxon>
    </lineage>
</organism>
<evidence type="ECO:0000256" key="9">
    <source>
        <dbReference type="ARBA" id="ARBA00022692"/>
    </source>
</evidence>
<dbReference type="InterPro" id="IPR017441">
    <property type="entry name" value="Protein_kinase_ATP_BS"/>
</dbReference>
<evidence type="ECO:0000256" key="7">
    <source>
        <dbReference type="ARBA" id="ARBA00022527"/>
    </source>
</evidence>
<keyword evidence="9 22" id="KW-0812">Transmembrane</keyword>
<evidence type="ECO:0000256" key="3">
    <source>
        <dbReference type="ARBA" id="ARBA00008536"/>
    </source>
</evidence>
<dbReference type="Gene3D" id="3.30.200.20">
    <property type="entry name" value="Phosphorylase Kinase, domain 1"/>
    <property type="match status" value="1"/>
</dbReference>
<keyword evidence="7" id="KW-0723">Serine/threonine-protein kinase</keyword>
<dbReference type="EMBL" id="VIEB01000444">
    <property type="protein sequence ID" value="TQD90716.1"/>
    <property type="molecule type" value="Genomic_DNA"/>
</dbReference>
<dbReference type="PROSITE" id="PS50011">
    <property type="entry name" value="PROTEIN_KINASE_DOM"/>
    <property type="match status" value="1"/>
</dbReference>
<comment type="similarity">
    <text evidence="3">In the N-terminal section; belongs to the leguminous lectin family.</text>
</comment>
<dbReference type="EC" id="2.7.11.1" evidence="5"/>
<keyword evidence="11" id="KW-0430">Lectin</keyword>
<evidence type="ECO:0000256" key="10">
    <source>
        <dbReference type="ARBA" id="ARBA00022729"/>
    </source>
</evidence>
<evidence type="ECO:0000313" key="25">
    <source>
        <dbReference type="Proteomes" id="UP000315295"/>
    </source>
</evidence>
<feature type="transmembrane region" description="Helical" evidence="22">
    <location>
        <begin position="647"/>
        <end position="668"/>
    </location>
</feature>
<keyword evidence="8" id="KW-0808">Transferase</keyword>
<evidence type="ECO:0000259" key="23">
    <source>
        <dbReference type="PROSITE" id="PS50011"/>
    </source>
</evidence>
<comment type="subcellular location">
    <subcellularLocation>
        <location evidence="1">Cell membrane</location>
        <topology evidence="1">Single-pass type I membrane protein</topology>
    </subcellularLocation>
</comment>
<dbReference type="InterPro" id="IPR011009">
    <property type="entry name" value="Kinase-like_dom_sf"/>
</dbReference>
<keyword evidence="6" id="KW-1003">Cell membrane</keyword>
<keyword evidence="14 21" id="KW-0067">ATP-binding</keyword>
<keyword evidence="16 22" id="KW-0472">Membrane</keyword>
<evidence type="ECO:0000256" key="4">
    <source>
        <dbReference type="ARBA" id="ARBA00010217"/>
    </source>
</evidence>
<feature type="transmembrane region" description="Helical" evidence="22">
    <location>
        <begin position="265"/>
        <end position="290"/>
    </location>
</feature>
<keyword evidence="12 21" id="KW-0547">Nucleotide-binding</keyword>
<dbReference type="CDD" id="cd14066">
    <property type="entry name" value="STKc_IRAK"/>
    <property type="match status" value="1"/>
</dbReference>
<evidence type="ECO:0000256" key="2">
    <source>
        <dbReference type="ARBA" id="ARBA00007606"/>
    </source>
</evidence>
<evidence type="ECO:0000256" key="1">
    <source>
        <dbReference type="ARBA" id="ARBA00004251"/>
    </source>
</evidence>
<evidence type="ECO:0000256" key="21">
    <source>
        <dbReference type="PROSITE-ProRule" id="PRU10141"/>
    </source>
</evidence>
<evidence type="ECO:0000256" key="8">
    <source>
        <dbReference type="ARBA" id="ARBA00022679"/>
    </source>
</evidence>
<keyword evidence="18" id="KW-0325">Glycoprotein</keyword>
<dbReference type="Pfam" id="PF07466">
    <property type="entry name" value="DUF1517"/>
    <property type="match status" value="1"/>
</dbReference>
<dbReference type="SUPFAM" id="SSF56112">
    <property type="entry name" value="Protein kinase-like (PK-like)"/>
    <property type="match status" value="1"/>
</dbReference>
<dbReference type="AlphaFoldDB" id="A0A540LWF9"/>
<evidence type="ECO:0000256" key="19">
    <source>
        <dbReference type="ARBA" id="ARBA00047899"/>
    </source>
</evidence>
<evidence type="ECO:0000256" key="5">
    <source>
        <dbReference type="ARBA" id="ARBA00012513"/>
    </source>
</evidence>
<dbReference type="InterPro" id="IPR000719">
    <property type="entry name" value="Prot_kinase_dom"/>
</dbReference>
<keyword evidence="17" id="KW-0675">Receptor</keyword>
<dbReference type="PROSITE" id="PS00307">
    <property type="entry name" value="LECTIN_LEGUME_BETA"/>
    <property type="match status" value="1"/>
</dbReference>
<feature type="transmembrane region" description="Helical" evidence="22">
    <location>
        <begin position="674"/>
        <end position="699"/>
    </location>
</feature>
<evidence type="ECO:0000256" key="17">
    <source>
        <dbReference type="ARBA" id="ARBA00023170"/>
    </source>
</evidence>
<dbReference type="GO" id="GO:0005886">
    <property type="term" value="C:plasma membrane"/>
    <property type="evidence" value="ECO:0007669"/>
    <property type="project" value="UniProtKB-SubCell"/>
</dbReference>
<evidence type="ECO:0000256" key="14">
    <source>
        <dbReference type="ARBA" id="ARBA00022840"/>
    </source>
</evidence>
<keyword evidence="10" id="KW-0732">Signal</keyword>
<comment type="caution">
    <text evidence="24">The sequence shown here is derived from an EMBL/GenBank/DDBJ whole genome shotgun (WGS) entry which is preliminary data.</text>
</comment>
<dbReference type="CDD" id="cd06899">
    <property type="entry name" value="lectin_legume_LecRK_Arcelin_ConA"/>
    <property type="match status" value="1"/>
</dbReference>
<dbReference type="InterPro" id="IPR050528">
    <property type="entry name" value="L-type_Lectin-RKs"/>
</dbReference>
<evidence type="ECO:0000256" key="16">
    <source>
        <dbReference type="ARBA" id="ARBA00023136"/>
    </source>
</evidence>
<evidence type="ECO:0000256" key="22">
    <source>
        <dbReference type="SAM" id="Phobius"/>
    </source>
</evidence>
<dbReference type="SMART" id="SM00220">
    <property type="entry name" value="S_TKc"/>
    <property type="match status" value="1"/>
</dbReference>
<feature type="binding site" evidence="21">
    <location>
        <position position="353"/>
    </location>
    <ligand>
        <name>ATP</name>
        <dbReference type="ChEBI" id="CHEBI:30616"/>
    </ligand>
</feature>
<comment type="similarity">
    <text evidence="2">Belongs to the leguminous lectin family.</text>
</comment>
<sequence>MTRVAAAEDFNFTYHGFRSANLSLEGVAEVTSNGILRVTNDTIQSIGHAFYPNPVTFKNSSDGPVLSFSSTFIFAMRYKVRQGHGIAFVIAPTRGLPGASPVGFFGLFNRTNDGSPTNHVLAVELDTFENPEFRDINDNHVGIDINGVVSVVSAPAGYYAGERLITSGQPVQVWVDYDGTKKQINVSMALVSNGKPYNPLLSLTRDLSPVLHRTMYVGFSASTGTLTAINYVLGWSFKMNGHAEELGLSQLPKMPRLGPIKKPKLLTIGLPVILVSSALLAFVFWVYYAIRRKKKFAELLEDWELEYGPQRFKYRELYIATKGFREKELLGKGGFGKVYRGILPTSGTVIAVKRVSHESRQGMKEFVAEIVSNGRLRHRNLVPLLGYCRRKGELLLVYEYMPSGSLDKYLFDRPAVTLDWSQRFRVIRGVALGLLYLHEEWDQVVVHRDVKASNILLDGEWNGRLGDFGLARLHDHGADPQTTHIAGTFGYLAPEHTRSCRATTSSDVFAFGVCLLEVACGRRPIEYHGSENVILVDWVFSCWEGRNILEAKDPKLGNDFVAEEVELVLKLGLFCCQSEPSMRPRMRQVVQHLEDKVPLPAEFSLLGLSSRGLGISHNEELQMNVLCLQDNLKAAVMRQREPLPERLLWENAAEASIGFGGGGGGFYVGPAVGVGVGAGSSFFLVLTGFAAFVLVSGFLSDRSEGSVLTDTEKTSVLKLQVGLLGMGRTLQRDLNRIAETADTSTADGLGYVLTETTLALLRHPDYCISGYSSVALKRGIEDAEKHFNQLSIEERGRFDEETLVNVNNIRKQSSTSRSANGFRNEYIVVRSSWDSLC</sequence>
<keyword evidence="13" id="KW-0418">Kinase</keyword>
<evidence type="ECO:0000313" key="24">
    <source>
        <dbReference type="EMBL" id="TQD90716.1"/>
    </source>
</evidence>
<comment type="similarity">
    <text evidence="4">In the C-terminal section; belongs to the protein kinase superfamily. Ser/Thr protein kinase family.</text>
</comment>
<dbReference type="Proteomes" id="UP000315295">
    <property type="component" value="Unassembled WGS sequence"/>
</dbReference>
<dbReference type="Gene3D" id="2.60.120.200">
    <property type="match status" value="1"/>
</dbReference>
<evidence type="ECO:0000256" key="13">
    <source>
        <dbReference type="ARBA" id="ARBA00022777"/>
    </source>
</evidence>
<evidence type="ECO:0000256" key="6">
    <source>
        <dbReference type="ARBA" id="ARBA00022475"/>
    </source>
</evidence>
<dbReference type="Pfam" id="PF00069">
    <property type="entry name" value="Pkinase"/>
    <property type="match status" value="1"/>
</dbReference>
<comment type="catalytic activity">
    <reaction evidence="20">
        <text>L-seryl-[protein] + ATP = O-phospho-L-seryl-[protein] + ADP + H(+)</text>
        <dbReference type="Rhea" id="RHEA:17989"/>
        <dbReference type="Rhea" id="RHEA-COMP:9863"/>
        <dbReference type="Rhea" id="RHEA-COMP:11604"/>
        <dbReference type="ChEBI" id="CHEBI:15378"/>
        <dbReference type="ChEBI" id="CHEBI:29999"/>
        <dbReference type="ChEBI" id="CHEBI:30616"/>
        <dbReference type="ChEBI" id="CHEBI:83421"/>
        <dbReference type="ChEBI" id="CHEBI:456216"/>
        <dbReference type="EC" id="2.7.11.1"/>
    </reaction>
</comment>
<protein>
    <recommendedName>
        <fullName evidence="5">non-specific serine/threonine protein kinase</fullName>
        <ecNumber evidence="5">2.7.11.1</ecNumber>
    </recommendedName>
</protein>
<evidence type="ECO:0000256" key="11">
    <source>
        <dbReference type="ARBA" id="ARBA00022734"/>
    </source>
</evidence>
<dbReference type="InterPro" id="IPR013320">
    <property type="entry name" value="ConA-like_dom_sf"/>
</dbReference>
<keyword evidence="15 22" id="KW-1133">Transmembrane helix</keyword>
<dbReference type="PROSITE" id="PS00107">
    <property type="entry name" value="PROTEIN_KINASE_ATP"/>
    <property type="match status" value="1"/>
</dbReference>
<feature type="domain" description="Protein kinase" evidence="23">
    <location>
        <begin position="324"/>
        <end position="595"/>
    </location>
</feature>
<reference evidence="24 25" key="1">
    <citation type="journal article" date="2019" name="G3 (Bethesda)">
        <title>Sequencing of a Wild Apple (Malus baccata) Genome Unravels the Differences Between Cultivated and Wild Apple Species Regarding Disease Resistance and Cold Tolerance.</title>
        <authorList>
            <person name="Chen X."/>
        </authorList>
    </citation>
    <scope>NUCLEOTIDE SEQUENCE [LARGE SCALE GENOMIC DNA]</scope>
    <source>
        <strain evidence="25">cv. Shandingzi</strain>
        <tissue evidence="24">Leaves</tissue>
    </source>
</reference>
<dbReference type="GO" id="GO:0005524">
    <property type="term" value="F:ATP binding"/>
    <property type="evidence" value="ECO:0007669"/>
    <property type="project" value="UniProtKB-UniRule"/>
</dbReference>
<evidence type="ECO:0000256" key="15">
    <source>
        <dbReference type="ARBA" id="ARBA00022989"/>
    </source>
</evidence>
<dbReference type="PROSITE" id="PS00108">
    <property type="entry name" value="PROTEIN_KINASE_ST"/>
    <property type="match status" value="1"/>
</dbReference>
<comment type="catalytic activity">
    <reaction evidence="19">
        <text>L-threonyl-[protein] + ATP = O-phospho-L-threonyl-[protein] + ADP + H(+)</text>
        <dbReference type="Rhea" id="RHEA:46608"/>
        <dbReference type="Rhea" id="RHEA-COMP:11060"/>
        <dbReference type="Rhea" id="RHEA-COMP:11605"/>
        <dbReference type="ChEBI" id="CHEBI:15378"/>
        <dbReference type="ChEBI" id="CHEBI:30013"/>
        <dbReference type="ChEBI" id="CHEBI:30616"/>
        <dbReference type="ChEBI" id="CHEBI:61977"/>
        <dbReference type="ChEBI" id="CHEBI:456216"/>
        <dbReference type="EC" id="2.7.11.1"/>
    </reaction>
</comment>
<dbReference type="Gene3D" id="1.10.510.10">
    <property type="entry name" value="Transferase(Phosphotransferase) domain 1"/>
    <property type="match status" value="1"/>
</dbReference>
<keyword evidence="25" id="KW-1185">Reference proteome</keyword>
<dbReference type="SUPFAM" id="SSF49899">
    <property type="entry name" value="Concanavalin A-like lectins/glucanases"/>
    <property type="match status" value="1"/>
</dbReference>
<evidence type="ECO:0000256" key="20">
    <source>
        <dbReference type="ARBA" id="ARBA00048679"/>
    </source>
</evidence>
<dbReference type="FunFam" id="2.60.120.200:FF:000051">
    <property type="entry name" value="L-type lectin-domain containing receptor kinase V.9"/>
    <property type="match status" value="1"/>
</dbReference>
<dbReference type="GO" id="GO:0004674">
    <property type="term" value="F:protein serine/threonine kinase activity"/>
    <property type="evidence" value="ECO:0007669"/>
    <property type="project" value="UniProtKB-KW"/>
</dbReference>
<name>A0A540LWF9_MALBA</name>
<dbReference type="Pfam" id="PF00139">
    <property type="entry name" value="Lectin_legB"/>
    <property type="match status" value="1"/>
</dbReference>
<evidence type="ECO:0000256" key="12">
    <source>
        <dbReference type="ARBA" id="ARBA00022741"/>
    </source>
</evidence>
<dbReference type="FunFam" id="3.30.200.20:FF:000112">
    <property type="entry name" value="Lectin-domain containing receptor kinase A4.3"/>
    <property type="match status" value="1"/>
</dbReference>
<dbReference type="InterPro" id="IPR001220">
    <property type="entry name" value="Legume_lectin_dom"/>
</dbReference>
<dbReference type="InterPro" id="IPR008271">
    <property type="entry name" value="Ser/Thr_kinase_AS"/>
</dbReference>
<dbReference type="STRING" id="106549.A0A540LWF9"/>
<proteinExistence type="inferred from homology"/>
<dbReference type="FunFam" id="1.10.510.10:FF:000108">
    <property type="entry name" value="L-type lectin-domain containing receptor kinase S.4"/>
    <property type="match status" value="1"/>
</dbReference>
<accession>A0A540LWF9</accession>
<gene>
    <name evidence="24" type="ORF">C1H46_023719</name>
</gene>
<evidence type="ECO:0000256" key="18">
    <source>
        <dbReference type="ARBA" id="ARBA00023180"/>
    </source>
</evidence>
<dbReference type="GO" id="GO:0030246">
    <property type="term" value="F:carbohydrate binding"/>
    <property type="evidence" value="ECO:0007669"/>
    <property type="project" value="UniProtKB-KW"/>
</dbReference>
<dbReference type="InterPro" id="IPR019825">
    <property type="entry name" value="Lectin_legB_Mn/Ca_BS"/>
</dbReference>